<protein>
    <recommendedName>
        <fullName evidence="4">Small-conductance mechanosensitive ion channel</fullName>
    </recommendedName>
</protein>
<evidence type="ECO:0000313" key="3">
    <source>
        <dbReference type="Proteomes" id="UP000178429"/>
    </source>
</evidence>
<dbReference type="PANTHER" id="PTHR30221:SF1">
    <property type="entry name" value="SMALL-CONDUCTANCE MECHANOSENSITIVE CHANNEL"/>
    <property type="match status" value="1"/>
</dbReference>
<proteinExistence type="predicted"/>
<name>A0A1F8C1J3_9BACT</name>
<dbReference type="InterPro" id="IPR045275">
    <property type="entry name" value="MscS_archaea/bacteria_type"/>
</dbReference>
<comment type="caution">
    <text evidence="2">The sequence shown here is derived from an EMBL/GenBank/DDBJ whole genome shotgun (WGS) entry which is preliminary data.</text>
</comment>
<evidence type="ECO:0000256" key="1">
    <source>
        <dbReference type="SAM" id="Phobius"/>
    </source>
</evidence>
<reference evidence="2 3" key="1">
    <citation type="journal article" date="2016" name="Nat. Commun.">
        <title>Thousands of microbial genomes shed light on interconnected biogeochemical processes in an aquifer system.</title>
        <authorList>
            <person name="Anantharaman K."/>
            <person name="Brown C.T."/>
            <person name="Hug L.A."/>
            <person name="Sharon I."/>
            <person name="Castelle C.J."/>
            <person name="Probst A.J."/>
            <person name="Thomas B.C."/>
            <person name="Singh A."/>
            <person name="Wilkins M.J."/>
            <person name="Karaoz U."/>
            <person name="Brodie E.L."/>
            <person name="Williams K.H."/>
            <person name="Hubbard S.S."/>
            <person name="Banfield J.F."/>
        </authorList>
    </citation>
    <scope>NUCLEOTIDE SEQUENCE [LARGE SCALE GENOMIC DNA]</scope>
</reference>
<dbReference type="Proteomes" id="UP000178429">
    <property type="component" value="Unassembled WGS sequence"/>
</dbReference>
<organism evidence="2 3">
    <name type="scientific">Candidatus Woesebacteria bacterium RIFCSPLOWO2_01_FULL_44_14</name>
    <dbReference type="NCBI Taxonomy" id="1802525"/>
    <lineage>
        <taxon>Bacteria</taxon>
        <taxon>Candidatus Woeseibacteriota</taxon>
    </lineage>
</organism>
<dbReference type="Pfam" id="PF05552">
    <property type="entry name" value="MS_channel_1st_1"/>
    <property type="match status" value="2"/>
</dbReference>
<dbReference type="InterPro" id="IPR008910">
    <property type="entry name" value="MSC_TM_helix"/>
</dbReference>
<keyword evidence="1" id="KW-1133">Transmembrane helix</keyword>
<dbReference type="STRING" id="1802525.A2975_04090"/>
<feature type="transmembrane region" description="Helical" evidence="1">
    <location>
        <begin position="88"/>
        <end position="114"/>
    </location>
</feature>
<feature type="transmembrane region" description="Helical" evidence="1">
    <location>
        <begin position="30"/>
        <end position="51"/>
    </location>
</feature>
<dbReference type="GO" id="GO:0008381">
    <property type="term" value="F:mechanosensitive monoatomic ion channel activity"/>
    <property type="evidence" value="ECO:0007669"/>
    <property type="project" value="InterPro"/>
</dbReference>
<feature type="transmembrane region" description="Helical" evidence="1">
    <location>
        <begin position="190"/>
        <end position="209"/>
    </location>
</feature>
<sequence>MNTLSAWQSALLASWAQVWASFLGILPNLLGAIVLFIVGLLLAAWAKRLVVGLFKLVKLEKLTTSAGVESYLNKAEIRLSFIELMGSLVQWLVILVFFLAVVDLLGLTVVSQVVVTVLGYLPNVIAAALIFAAGYIVAGLVEGLVRGALASVDHDVAKPVSALSRWVILLVAFFAAVDQLQVAQGLINTFFQGLTYTLVLVVGLSVGLGSKDLVSKILSDWYAKIKK</sequence>
<evidence type="ECO:0000313" key="2">
    <source>
        <dbReference type="EMBL" id="OGM70224.1"/>
    </source>
</evidence>
<dbReference type="Gene3D" id="1.10.287.1260">
    <property type="match status" value="1"/>
</dbReference>
<dbReference type="PANTHER" id="PTHR30221">
    <property type="entry name" value="SMALL-CONDUCTANCE MECHANOSENSITIVE CHANNEL"/>
    <property type="match status" value="1"/>
</dbReference>
<gene>
    <name evidence="2" type="ORF">A2975_04090</name>
</gene>
<accession>A0A1F8C1J3</accession>
<keyword evidence="1" id="KW-0472">Membrane</keyword>
<feature type="transmembrane region" description="Helical" evidence="1">
    <location>
        <begin position="166"/>
        <end position="184"/>
    </location>
</feature>
<evidence type="ECO:0008006" key="4">
    <source>
        <dbReference type="Google" id="ProtNLM"/>
    </source>
</evidence>
<keyword evidence="1" id="KW-0812">Transmembrane</keyword>
<feature type="transmembrane region" description="Helical" evidence="1">
    <location>
        <begin position="120"/>
        <end position="145"/>
    </location>
</feature>
<dbReference type="EMBL" id="MGHL01000006">
    <property type="protein sequence ID" value="OGM70224.1"/>
    <property type="molecule type" value="Genomic_DNA"/>
</dbReference>
<dbReference type="AlphaFoldDB" id="A0A1F8C1J3"/>